<reference evidence="1 2" key="2">
    <citation type="journal article" date="2021" name="Curr. Genet.">
        <title>Genetic response to nitrogen starvation in the aggressive Eucalyptus foliar pathogen Teratosphaeria destructans.</title>
        <authorList>
            <person name="Havenga M."/>
            <person name="Wingfield B.D."/>
            <person name="Wingfield M.J."/>
            <person name="Dreyer L.L."/>
            <person name="Roets F."/>
            <person name="Aylward J."/>
        </authorList>
    </citation>
    <scope>NUCLEOTIDE SEQUENCE [LARGE SCALE GENOMIC DNA]</scope>
    <source>
        <strain evidence="1">CMW44962</strain>
    </source>
</reference>
<evidence type="ECO:0000313" key="1">
    <source>
        <dbReference type="EMBL" id="KAH9822075.1"/>
    </source>
</evidence>
<dbReference type="Proteomes" id="UP001138500">
    <property type="component" value="Unassembled WGS sequence"/>
</dbReference>
<gene>
    <name evidence="1" type="ORF">Tdes44962_MAKER04750</name>
</gene>
<keyword evidence="2" id="KW-1185">Reference proteome</keyword>
<protein>
    <submittedName>
        <fullName evidence="1">Uncharacterized protein</fullName>
    </submittedName>
</protein>
<dbReference type="AlphaFoldDB" id="A0A9W7SM38"/>
<sequence length="67" mass="7725">MYLPWLYIGELVLDEHSEQGIVKAERRSVAQRRSSAVFELAGLGEFVQDTEFSKRSPRCGLRYHLVV</sequence>
<evidence type="ECO:0000313" key="2">
    <source>
        <dbReference type="Proteomes" id="UP001138500"/>
    </source>
</evidence>
<reference evidence="1 2" key="1">
    <citation type="journal article" date="2018" name="IMA Fungus">
        <title>IMA Genome-F 10: Nine draft genome sequences of Claviceps purpurea s.lat., including C. arundinis, C. humidiphila, and C. cf. spartinae, pseudomolecules for the pitch canker pathogen Fusarium circinatum, draft genome of Davidsoniella eucalypti, Grosmannia galeiformis, Quambalaria eucalypti, and Teratosphaeria destructans.</title>
        <authorList>
            <person name="Wingfield B.D."/>
            <person name="Liu M."/>
            <person name="Nguyen H.D."/>
            <person name="Lane F.A."/>
            <person name="Morgan S.W."/>
            <person name="De Vos L."/>
            <person name="Wilken P.M."/>
            <person name="Duong T.A."/>
            <person name="Aylward J."/>
            <person name="Coetzee M.P."/>
            <person name="Dadej K."/>
            <person name="De Beer Z.W."/>
            <person name="Findlay W."/>
            <person name="Havenga M."/>
            <person name="Kolarik M."/>
            <person name="Menzies J.G."/>
            <person name="Naidoo K."/>
            <person name="Pochopski O."/>
            <person name="Shoukouhi P."/>
            <person name="Santana Q.C."/>
            <person name="Seifert K.A."/>
            <person name="Soal N."/>
            <person name="Steenkamp E.T."/>
            <person name="Tatham C.T."/>
            <person name="van der Nest M.A."/>
            <person name="Wingfield M.J."/>
        </authorList>
    </citation>
    <scope>NUCLEOTIDE SEQUENCE [LARGE SCALE GENOMIC DNA]</scope>
    <source>
        <strain evidence="1">CMW44962</strain>
    </source>
</reference>
<organism evidence="1 2">
    <name type="scientific">Teratosphaeria destructans</name>
    <dbReference type="NCBI Taxonomy" id="418781"/>
    <lineage>
        <taxon>Eukaryota</taxon>
        <taxon>Fungi</taxon>
        <taxon>Dikarya</taxon>
        <taxon>Ascomycota</taxon>
        <taxon>Pezizomycotina</taxon>
        <taxon>Dothideomycetes</taxon>
        <taxon>Dothideomycetidae</taxon>
        <taxon>Mycosphaerellales</taxon>
        <taxon>Teratosphaeriaceae</taxon>
        <taxon>Teratosphaeria</taxon>
    </lineage>
</organism>
<dbReference type="EMBL" id="RIBY02002223">
    <property type="protein sequence ID" value="KAH9822075.1"/>
    <property type="molecule type" value="Genomic_DNA"/>
</dbReference>
<proteinExistence type="predicted"/>
<accession>A0A9W7SM38</accession>
<comment type="caution">
    <text evidence="1">The sequence shown here is derived from an EMBL/GenBank/DDBJ whole genome shotgun (WGS) entry which is preliminary data.</text>
</comment>
<name>A0A9W7SM38_9PEZI</name>